<dbReference type="Proteomes" id="UP001499841">
    <property type="component" value="Unassembled WGS sequence"/>
</dbReference>
<dbReference type="CDD" id="cd04301">
    <property type="entry name" value="NAT_SF"/>
    <property type="match status" value="1"/>
</dbReference>
<feature type="domain" description="N-acetyltransferase" evidence="1">
    <location>
        <begin position="18"/>
        <end position="187"/>
    </location>
</feature>
<gene>
    <name evidence="2" type="ORF">GCM10022262_35210</name>
</gene>
<name>A0ABP6ULH9_9MICO</name>
<dbReference type="InterPro" id="IPR000182">
    <property type="entry name" value="GNAT_dom"/>
</dbReference>
<dbReference type="PROSITE" id="PS51186">
    <property type="entry name" value="GNAT"/>
    <property type="match status" value="1"/>
</dbReference>
<comment type="caution">
    <text evidence="2">The sequence shown here is derived from an EMBL/GenBank/DDBJ whole genome shotgun (WGS) entry which is preliminary data.</text>
</comment>
<accession>A0ABP6ULH9</accession>
<sequence length="191" mass="21134">MTREYAAQPFEPTPSGRLLVRRPSPDDLDVVFRVHADPRTNVHNPAGPPADLGAAAAHLEGWLEHWRQHGFGYWTVQLAAGREAQRPGELVGFAGLRHDVWLGRPVLNLYYRLAPEHWGHGYATELARFALGSARRMRPDLLVVARTRPDNVASQRTALAAGMVRRPDLEVDDEAGHVVVLASRPAGPQEP</sequence>
<organism evidence="2 3">
    <name type="scientific">Georgenia daeguensis</name>
    <dbReference type="NCBI Taxonomy" id="908355"/>
    <lineage>
        <taxon>Bacteria</taxon>
        <taxon>Bacillati</taxon>
        <taxon>Actinomycetota</taxon>
        <taxon>Actinomycetes</taxon>
        <taxon>Micrococcales</taxon>
        <taxon>Bogoriellaceae</taxon>
        <taxon>Georgenia</taxon>
    </lineage>
</organism>
<dbReference type="RefSeq" id="WP_345044215.1">
    <property type="nucleotide sequence ID" value="NZ_BAABBA010000023.1"/>
</dbReference>
<keyword evidence="3" id="KW-1185">Reference proteome</keyword>
<dbReference type="PANTHER" id="PTHR43792">
    <property type="entry name" value="GNAT FAMILY, PUTATIVE (AFU_ORTHOLOGUE AFUA_3G00765)-RELATED-RELATED"/>
    <property type="match status" value="1"/>
</dbReference>
<dbReference type="Pfam" id="PF13302">
    <property type="entry name" value="Acetyltransf_3"/>
    <property type="match status" value="1"/>
</dbReference>
<evidence type="ECO:0000259" key="1">
    <source>
        <dbReference type="PROSITE" id="PS51186"/>
    </source>
</evidence>
<dbReference type="InterPro" id="IPR051531">
    <property type="entry name" value="N-acetyltransferase"/>
</dbReference>
<dbReference type="InterPro" id="IPR016181">
    <property type="entry name" value="Acyl_CoA_acyltransferase"/>
</dbReference>
<dbReference type="SUPFAM" id="SSF55729">
    <property type="entry name" value="Acyl-CoA N-acyltransferases (Nat)"/>
    <property type="match status" value="1"/>
</dbReference>
<dbReference type="Gene3D" id="3.40.630.30">
    <property type="match status" value="1"/>
</dbReference>
<evidence type="ECO:0000313" key="2">
    <source>
        <dbReference type="EMBL" id="GAA3509085.1"/>
    </source>
</evidence>
<reference evidence="3" key="1">
    <citation type="journal article" date="2019" name="Int. J. Syst. Evol. Microbiol.">
        <title>The Global Catalogue of Microorganisms (GCM) 10K type strain sequencing project: providing services to taxonomists for standard genome sequencing and annotation.</title>
        <authorList>
            <consortium name="The Broad Institute Genomics Platform"/>
            <consortium name="The Broad Institute Genome Sequencing Center for Infectious Disease"/>
            <person name="Wu L."/>
            <person name="Ma J."/>
        </authorList>
    </citation>
    <scope>NUCLEOTIDE SEQUENCE [LARGE SCALE GENOMIC DNA]</scope>
    <source>
        <strain evidence="3">JCM 17459</strain>
    </source>
</reference>
<proteinExistence type="predicted"/>
<protein>
    <submittedName>
        <fullName evidence="2">GNAT family N-acetyltransferase</fullName>
    </submittedName>
</protein>
<dbReference type="EMBL" id="BAABBA010000023">
    <property type="protein sequence ID" value="GAA3509085.1"/>
    <property type="molecule type" value="Genomic_DNA"/>
</dbReference>
<evidence type="ECO:0000313" key="3">
    <source>
        <dbReference type="Proteomes" id="UP001499841"/>
    </source>
</evidence>
<dbReference type="PANTHER" id="PTHR43792:SF1">
    <property type="entry name" value="N-ACETYLTRANSFERASE DOMAIN-CONTAINING PROTEIN"/>
    <property type="match status" value="1"/>
</dbReference>